<dbReference type="PANTHER" id="PTHR11055:SF1">
    <property type="entry name" value="PAPS SYNTHETASE, ISOFORM D"/>
    <property type="match status" value="1"/>
</dbReference>
<dbReference type="InterPro" id="IPR025980">
    <property type="entry name" value="ATP-Sase_PUA-like_dom"/>
</dbReference>
<dbReference type="InterPro" id="IPR027417">
    <property type="entry name" value="P-loop_NTPase"/>
</dbReference>
<organism evidence="8 9">
    <name type="scientific">Macrostomum lignano</name>
    <dbReference type="NCBI Taxonomy" id="282301"/>
    <lineage>
        <taxon>Eukaryota</taxon>
        <taxon>Metazoa</taxon>
        <taxon>Spiralia</taxon>
        <taxon>Lophotrochozoa</taxon>
        <taxon>Platyhelminthes</taxon>
        <taxon>Rhabditophora</taxon>
        <taxon>Macrostomorpha</taxon>
        <taxon>Macrostomida</taxon>
        <taxon>Macrostomidae</taxon>
        <taxon>Macrostomum</taxon>
    </lineage>
</organism>
<feature type="region of interest" description="Disordered" evidence="5">
    <location>
        <begin position="101"/>
        <end position="120"/>
    </location>
</feature>
<accession>A0A1I8F6E9</accession>
<dbReference type="Pfam" id="PF01583">
    <property type="entry name" value="APS_kinase"/>
    <property type="match status" value="1"/>
</dbReference>
<dbReference type="GO" id="GO:0004020">
    <property type="term" value="F:adenylylsulfate kinase activity"/>
    <property type="evidence" value="ECO:0007669"/>
    <property type="project" value="TreeGrafter"/>
</dbReference>
<dbReference type="Gene3D" id="3.10.400.10">
    <property type="entry name" value="Sulfate adenylyltransferase"/>
    <property type="match status" value="1"/>
</dbReference>
<feature type="region of interest" description="Disordered" evidence="5">
    <location>
        <begin position="559"/>
        <end position="579"/>
    </location>
</feature>
<protein>
    <submittedName>
        <fullName evidence="9">PUA_2 domain-containing protein</fullName>
    </submittedName>
</protein>
<evidence type="ECO:0000313" key="9">
    <source>
        <dbReference type="WBParaSite" id="maker-unitig_22433-snap-gene-0.1-mRNA-1"/>
    </source>
</evidence>
<dbReference type="GO" id="GO:0000103">
    <property type="term" value="P:sulfate assimilation"/>
    <property type="evidence" value="ECO:0007669"/>
    <property type="project" value="TreeGrafter"/>
</dbReference>
<evidence type="ECO:0000256" key="1">
    <source>
        <dbReference type="ARBA" id="ARBA00004678"/>
    </source>
</evidence>
<dbReference type="InterPro" id="IPR014729">
    <property type="entry name" value="Rossmann-like_a/b/a_fold"/>
</dbReference>
<dbReference type="SUPFAM" id="SSF88697">
    <property type="entry name" value="PUA domain-like"/>
    <property type="match status" value="1"/>
</dbReference>
<evidence type="ECO:0000259" key="7">
    <source>
        <dbReference type="Pfam" id="PF14306"/>
    </source>
</evidence>
<dbReference type="Gene3D" id="3.40.50.620">
    <property type="entry name" value="HUPs"/>
    <property type="match status" value="1"/>
</dbReference>
<feature type="domain" description="ATP-sulfurylase PUA-like" evidence="7">
    <location>
        <begin position="306"/>
        <end position="368"/>
    </location>
</feature>
<dbReference type="InterPro" id="IPR015947">
    <property type="entry name" value="PUA-like_sf"/>
</dbReference>
<dbReference type="Gene3D" id="3.40.50.300">
    <property type="entry name" value="P-loop containing nucleotide triphosphate hydrolases"/>
    <property type="match status" value="1"/>
</dbReference>
<feature type="domain" description="APS kinase" evidence="6">
    <location>
        <begin position="37"/>
        <end position="178"/>
    </location>
</feature>
<keyword evidence="3" id="KW-0547">Nucleotide-binding</keyword>
<feature type="compositionally biased region" description="Low complexity" evidence="5">
    <location>
        <begin position="101"/>
        <end position="115"/>
    </location>
</feature>
<sequence>MASNVFQAGALCQPDRRAKVTVRRGFSAAAPSADGVLPGAGKDPPSRSGLEEYLVSAGVPATRSNGDNIRTGLNKKSRADPRERTFDEICEVAKLFADAASSASRRSSAPSGRTASKARRLHEEGAGLKILRVFVKIFCRPRAGGVARARDVKGPLRARPAKASSRALTGIRQRLMSPPMRPDSPSRRQLRSPSESVLAVVDLLDREGLLGRAGRLRDFRGLKLDEIDLQWAQVGLLCSPKAGSHPLTAASDDRAGSTCSACTSARCNSPAGSHGLAQCRAGANRLGYQRRPEREACVGQSSARFASIRLADGKRRTVIGLLHSPSRLFAHDQKRERCARTFRTVSSGHPSVARILASGDWLIGGELTTSGATLSGTTAWITTRLTPRQLRRRFAMNADGVFAFQLRNPGAQRARPADGRYQAGACWRSGAYRQPGAAAASAGRLDKTGRCAAACPAARSMRPVLKAGVLDAPASTATARCFRHRLLYAGPQRYRHGNWGSGRLAQQLRIWKAGPATEDLGAGPQNQFATGESQSPPNRQVQWHAKARMTRRQFLHCRRRPRPAYPTADSPEKSTCTTRPQQRALVLGMTLVLTNSKSCHSEWRLQPLRSPMHFRGRQDATKFEFISGQKMRALARDAETASGRVYGAGRL</sequence>
<evidence type="ECO:0000256" key="3">
    <source>
        <dbReference type="ARBA" id="ARBA00022741"/>
    </source>
</evidence>
<dbReference type="Pfam" id="PF14306">
    <property type="entry name" value="PUA_2"/>
    <property type="match status" value="1"/>
</dbReference>
<keyword evidence="8" id="KW-1185">Reference proteome</keyword>
<feature type="compositionally biased region" description="Polar residues" evidence="5">
    <location>
        <begin position="524"/>
        <end position="539"/>
    </location>
</feature>
<keyword evidence="2" id="KW-0808">Transferase</keyword>
<evidence type="ECO:0000256" key="2">
    <source>
        <dbReference type="ARBA" id="ARBA00022679"/>
    </source>
</evidence>
<dbReference type="InterPro" id="IPR059117">
    <property type="entry name" value="APS_kinase_dom"/>
</dbReference>
<comment type="pathway">
    <text evidence="1">Sulfur metabolism.</text>
</comment>
<evidence type="ECO:0000259" key="6">
    <source>
        <dbReference type="Pfam" id="PF01583"/>
    </source>
</evidence>
<evidence type="ECO:0000256" key="4">
    <source>
        <dbReference type="ARBA" id="ARBA00022840"/>
    </source>
</evidence>
<evidence type="ECO:0000313" key="8">
    <source>
        <dbReference type="Proteomes" id="UP000095280"/>
    </source>
</evidence>
<evidence type="ECO:0000256" key="5">
    <source>
        <dbReference type="SAM" id="MobiDB-lite"/>
    </source>
</evidence>
<dbReference type="WBParaSite" id="maker-unitig_22433-snap-gene-0.1-mRNA-1">
    <property type="protein sequence ID" value="maker-unitig_22433-snap-gene-0.1-mRNA-1"/>
    <property type="gene ID" value="maker-unitig_22433-snap-gene-0.1"/>
</dbReference>
<dbReference type="PANTHER" id="PTHR11055">
    <property type="entry name" value="BIFUNCTIONAL 3'-PHOSPHOADENOSINE 5'-PHOSPHOSULFATE SYNTHASE"/>
    <property type="match status" value="1"/>
</dbReference>
<dbReference type="Proteomes" id="UP000095280">
    <property type="component" value="Unplaced"/>
</dbReference>
<reference evidence="9" key="1">
    <citation type="submission" date="2016-11" db="UniProtKB">
        <authorList>
            <consortium name="WormBaseParasite"/>
        </authorList>
    </citation>
    <scope>IDENTIFICATION</scope>
</reference>
<dbReference type="GO" id="GO:0005524">
    <property type="term" value="F:ATP binding"/>
    <property type="evidence" value="ECO:0007669"/>
    <property type="project" value="UniProtKB-KW"/>
</dbReference>
<keyword evidence="4" id="KW-0067">ATP-binding</keyword>
<proteinExistence type="predicted"/>
<dbReference type="AlphaFoldDB" id="A0A1I8F6E9"/>
<feature type="region of interest" description="Disordered" evidence="5">
    <location>
        <begin position="519"/>
        <end position="539"/>
    </location>
</feature>
<name>A0A1I8F6E9_9PLAT</name>